<evidence type="ECO:0000313" key="7">
    <source>
        <dbReference type="EMBL" id="CAB4989983.1"/>
    </source>
</evidence>
<evidence type="ECO:0000313" key="4">
    <source>
        <dbReference type="EMBL" id="CAB4820917.1"/>
    </source>
</evidence>
<feature type="transmembrane region" description="Helical" evidence="1">
    <location>
        <begin position="7"/>
        <end position="29"/>
    </location>
</feature>
<accession>A0A6J7JZQ0</accession>
<organism evidence="6">
    <name type="scientific">freshwater metagenome</name>
    <dbReference type="NCBI Taxonomy" id="449393"/>
    <lineage>
        <taxon>unclassified sequences</taxon>
        <taxon>metagenomes</taxon>
        <taxon>ecological metagenomes</taxon>
    </lineage>
</organism>
<dbReference type="EMBL" id="CAFBIY010000280">
    <property type="protein sequence ID" value="CAB4853557.1"/>
    <property type="molecule type" value="Genomic_DNA"/>
</dbReference>
<feature type="transmembrane region" description="Helical" evidence="1">
    <location>
        <begin position="35"/>
        <end position="55"/>
    </location>
</feature>
<gene>
    <name evidence="3" type="ORF">UFOPK2656_02703</name>
    <name evidence="4" type="ORF">UFOPK3099_01378</name>
    <name evidence="5" type="ORF">UFOPK3267_03089</name>
    <name evidence="6" type="ORF">UFOPK3651_02697</name>
    <name evidence="7" type="ORF">UFOPK3931_01408</name>
    <name evidence="2" type="ORF">UFOPK4189_02845</name>
</gene>
<dbReference type="EMBL" id="CAEZYF010000022">
    <property type="protein sequence ID" value="CAB4738252.1"/>
    <property type="molecule type" value="Genomic_DNA"/>
</dbReference>
<dbReference type="EMBL" id="CAFBOL010000032">
    <property type="protein sequence ID" value="CAB4989983.1"/>
    <property type="molecule type" value="Genomic_DNA"/>
</dbReference>
<dbReference type="AlphaFoldDB" id="A0A6J7JZQ0"/>
<reference evidence="6" key="1">
    <citation type="submission" date="2020-05" db="EMBL/GenBank/DDBJ databases">
        <authorList>
            <person name="Chiriac C."/>
            <person name="Salcher M."/>
            <person name="Ghai R."/>
            <person name="Kavagutti S V."/>
        </authorList>
    </citation>
    <scope>NUCLEOTIDE SEQUENCE</scope>
</reference>
<sequence length="64" mass="6788">MKVSRLIGTAVLGFLFFGFVAIDLVLFGVLALNSVMVTVLPFIGLLLCAVLGVLASRPRTRPLA</sequence>
<proteinExistence type="predicted"/>
<evidence type="ECO:0000313" key="2">
    <source>
        <dbReference type="EMBL" id="CAB4365089.1"/>
    </source>
</evidence>
<name>A0A6J7JZQ0_9ZZZZ</name>
<evidence type="ECO:0000256" key="1">
    <source>
        <dbReference type="SAM" id="Phobius"/>
    </source>
</evidence>
<protein>
    <submittedName>
        <fullName evidence="6">Unannotated protein</fullName>
    </submittedName>
</protein>
<dbReference type="EMBL" id="CAFBMT010000020">
    <property type="protein sequence ID" value="CAB4948725.1"/>
    <property type="molecule type" value="Genomic_DNA"/>
</dbReference>
<keyword evidence="1" id="KW-0812">Transmembrane</keyword>
<dbReference type="EMBL" id="CAESGF010000024">
    <property type="protein sequence ID" value="CAB4365089.1"/>
    <property type="molecule type" value="Genomic_DNA"/>
</dbReference>
<evidence type="ECO:0000313" key="5">
    <source>
        <dbReference type="EMBL" id="CAB4853557.1"/>
    </source>
</evidence>
<keyword evidence="1" id="KW-0472">Membrane</keyword>
<evidence type="ECO:0000313" key="3">
    <source>
        <dbReference type="EMBL" id="CAB4738252.1"/>
    </source>
</evidence>
<evidence type="ECO:0000313" key="6">
    <source>
        <dbReference type="EMBL" id="CAB4948725.1"/>
    </source>
</evidence>
<keyword evidence="1" id="KW-1133">Transmembrane helix</keyword>
<dbReference type="EMBL" id="CAFAAV010000097">
    <property type="protein sequence ID" value="CAB4820917.1"/>
    <property type="molecule type" value="Genomic_DNA"/>
</dbReference>